<dbReference type="PANTHER" id="PTHR43289:SF6">
    <property type="entry name" value="SERINE_THREONINE-PROTEIN KINASE NEKL-3"/>
    <property type="match status" value="1"/>
</dbReference>
<keyword evidence="3" id="KW-0808">Transferase</keyword>
<dbReference type="Gene3D" id="1.10.510.10">
    <property type="entry name" value="Transferase(Phosphotransferase) domain 1"/>
    <property type="match status" value="1"/>
</dbReference>
<evidence type="ECO:0000256" key="1">
    <source>
        <dbReference type="ARBA" id="ARBA00012513"/>
    </source>
</evidence>
<keyword evidence="2 8" id="KW-0723">Serine/threonine-protein kinase</keyword>
<dbReference type="EC" id="2.7.11.1" evidence="1"/>
<dbReference type="InterPro" id="IPR011009">
    <property type="entry name" value="Kinase-like_dom_sf"/>
</dbReference>
<dbReference type="NCBIfam" id="NF038151">
    <property type="entry name" value="lanthi_synth_III"/>
    <property type="match status" value="1"/>
</dbReference>
<dbReference type="GO" id="GO:0004674">
    <property type="term" value="F:protein serine/threonine kinase activity"/>
    <property type="evidence" value="ECO:0007669"/>
    <property type="project" value="UniProtKB-KW"/>
</dbReference>
<dbReference type="AlphaFoldDB" id="A0A919IW51"/>
<dbReference type="SUPFAM" id="SSF158745">
    <property type="entry name" value="LanC-like"/>
    <property type="match status" value="1"/>
</dbReference>
<proteinExistence type="predicted"/>
<dbReference type="EMBL" id="BOMH01000085">
    <property type="protein sequence ID" value="GID70858.1"/>
    <property type="molecule type" value="Genomic_DNA"/>
</dbReference>
<evidence type="ECO:0000313" key="9">
    <source>
        <dbReference type="Proteomes" id="UP000619479"/>
    </source>
</evidence>
<dbReference type="GO" id="GO:0005975">
    <property type="term" value="P:carbohydrate metabolic process"/>
    <property type="evidence" value="ECO:0007669"/>
    <property type="project" value="InterPro"/>
</dbReference>
<dbReference type="GO" id="GO:0031179">
    <property type="term" value="P:peptide modification"/>
    <property type="evidence" value="ECO:0007669"/>
    <property type="project" value="InterPro"/>
</dbReference>
<evidence type="ECO:0000256" key="2">
    <source>
        <dbReference type="ARBA" id="ARBA00022527"/>
    </source>
</evidence>
<evidence type="ECO:0000313" key="8">
    <source>
        <dbReference type="EMBL" id="GID70858.1"/>
    </source>
</evidence>
<keyword evidence="6" id="KW-0067">ATP-binding</keyword>
<dbReference type="SMART" id="SM01260">
    <property type="entry name" value="LANC_like"/>
    <property type="match status" value="1"/>
</dbReference>
<dbReference type="Pfam" id="PF25816">
    <property type="entry name" value="RamC_N"/>
    <property type="match status" value="1"/>
</dbReference>
<dbReference type="CDD" id="cd04791">
    <property type="entry name" value="LanC_SerThrkinase"/>
    <property type="match status" value="1"/>
</dbReference>
<keyword evidence="4" id="KW-0547">Nucleotide-binding</keyword>
<dbReference type="GO" id="GO:0005524">
    <property type="term" value="F:ATP binding"/>
    <property type="evidence" value="ECO:0007669"/>
    <property type="project" value="UniProtKB-KW"/>
</dbReference>
<comment type="caution">
    <text evidence="8">The sequence shown here is derived from an EMBL/GenBank/DDBJ whole genome shotgun (WGS) entry which is preliminary data.</text>
</comment>
<dbReference type="RefSeq" id="WP_203755242.1">
    <property type="nucleotide sequence ID" value="NZ_BAAAUC010000079.1"/>
</dbReference>
<dbReference type="InterPro" id="IPR053524">
    <property type="entry name" value="Aerial_hyphae_peptide-synth"/>
</dbReference>
<dbReference type="InterPro" id="IPR058053">
    <property type="entry name" value="RamC_C"/>
</dbReference>
<organism evidence="8 9">
    <name type="scientific">Actinoplanes cyaneus</name>
    <dbReference type="NCBI Taxonomy" id="52696"/>
    <lineage>
        <taxon>Bacteria</taxon>
        <taxon>Bacillati</taxon>
        <taxon>Actinomycetota</taxon>
        <taxon>Actinomycetes</taxon>
        <taxon>Micromonosporales</taxon>
        <taxon>Micromonosporaceae</taxon>
        <taxon>Actinoplanes</taxon>
    </lineage>
</organism>
<gene>
    <name evidence="8" type="ORF">Acy02nite_87390</name>
</gene>
<reference evidence="8" key="1">
    <citation type="submission" date="2021-01" db="EMBL/GenBank/DDBJ databases">
        <title>Whole genome shotgun sequence of Actinoplanes cyaneus NBRC 14990.</title>
        <authorList>
            <person name="Komaki H."/>
            <person name="Tamura T."/>
        </authorList>
    </citation>
    <scope>NUCLEOTIDE SEQUENCE</scope>
    <source>
        <strain evidence="8">NBRC 14990</strain>
    </source>
</reference>
<dbReference type="InterPro" id="IPR007822">
    <property type="entry name" value="LANC-like"/>
</dbReference>
<dbReference type="SUPFAM" id="SSF56112">
    <property type="entry name" value="Protein kinase-like (PK-like)"/>
    <property type="match status" value="1"/>
</dbReference>
<feature type="domain" description="Protein kinase" evidence="7">
    <location>
        <begin position="227"/>
        <end position="504"/>
    </location>
</feature>
<keyword evidence="5 8" id="KW-0418">Kinase</keyword>
<dbReference type="SMART" id="SM00220">
    <property type="entry name" value="S_TKc"/>
    <property type="match status" value="1"/>
</dbReference>
<dbReference type="Proteomes" id="UP000619479">
    <property type="component" value="Unassembled WGS sequence"/>
</dbReference>
<dbReference type="Pfam" id="PF00069">
    <property type="entry name" value="Pkinase"/>
    <property type="match status" value="1"/>
</dbReference>
<name>A0A919IW51_9ACTN</name>
<dbReference type="Gene3D" id="1.50.10.10">
    <property type="match status" value="2"/>
</dbReference>
<dbReference type="InterPro" id="IPR012341">
    <property type="entry name" value="6hp_glycosidase-like_sf"/>
</dbReference>
<protein>
    <recommendedName>
        <fullName evidence="1">non-specific serine/threonine protein kinase</fullName>
        <ecNumber evidence="1">2.7.11.1</ecNumber>
    </recommendedName>
</protein>
<dbReference type="InterPro" id="IPR057929">
    <property type="entry name" value="RamC_N"/>
</dbReference>
<dbReference type="Gene3D" id="3.30.200.20">
    <property type="entry name" value="Phosphorylase Kinase, domain 1"/>
    <property type="match status" value="1"/>
</dbReference>
<evidence type="ECO:0000259" key="7">
    <source>
        <dbReference type="PROSITE" id="PS50011"/>
    </source>
</evidence>
<evidence type="ECO:0000256" key="6">
    <source>
        <dbReference type="ARBA" id="ARBA00022840"/>
    </source>
</evidence>
<dbReference type="PROSITE" id="PS50011">
    <property type="entry name" value="PROTEIN_KINASE_DOM"/>
    <property type="match status" value="1"/>
</dbReference>
<evidence type="ECO:0000256" key="3">
    <source>
        <dbReference type="ARBA" id="ARBA00022679"/>
    </source>
</evidence>
<dbReference type="InterPro" id="IPR000719">
    <property type="entry name" value="Prot_kinase_dom"/>
</dbReference>
<accession>A0A919IW51</accession>
<keyword evidence="9" id="KW-1185">Reference proteome</keyword>
<dbReference type="PANTHER" id="PTHR43289">
    <property type="entry name" value="MITOGEN-ACTIVATED PROTEIN KINASE KINASE KINASE 20-RELATED"/>
    <property type="match status" value="1"/>
</dbReference>
<evidence type="ECO:0000256" key="4">
    <source>
        <dbReference type="ARBA" id="ARBA00022741"/>
    </source>
</evidence>
<evidence type="ECO:0000256" key="5">
    <source>
        <dbReference type="ARBA" id="ARBA00022777"/>
    </source>
</evidence>
<sequence length="842" mass="91289">MEQHLEWIHCLADHEFYDAPDRMRDHGSRFEPADRPAPQGWQRGESNLWVGLEPEAGGAPRQGWKIHVSVTLDDAPGCLNLVWDYCVANGLGFKFLRSADAVVVLNSKYAGRGSSGKLVTLYPRDDATFEKTITDLSALLAGMPGPYVLGDLRIGDGPLYVRYGAFATMWCRGENDEPVLAIEDADGELVPDRRGPVFRVPPWVQVPQFLEPHLAARQGSAPIDFPYRVEEALHFSNAGGVYLARNAAGEQVVLREARPYAGLDRNHEDAVARLRREHRTLTRLAGLDCVPAVYDYRIVQGHHFLVQEYIEGPTLLRAVQTRGPALFPGTAPETIEADLTEFRGWVVDALDQVAAALDAIHARGIRFGDLHPSNVLLGPGGRVVLIDFEFAAELGDDRPPGLGAPGFAAPAGLTGAAIDEFALDCLRVFPFMMLTPLLDRATAKAGTLVAEAVTMGMPPEFGAALLRRHAVPEGLDEAARRFAGPDPSWPRIRDSIVAGIHAAATPERDDRLFPGSPAQLGSGGFDLSYGAAGVLFALHRVGAPIPPEYVRWTSRAVERTQPRPSLGLYNGPHGVAAVLETIGRHEEALAALEVARRFDRLPTSDTLAAGRAGRALNLLHFARVTGDDTLLGEGLRIAADLGRLVATGAAVLPGHGLLRGPSGAALLFIRAYEQTGEDRYLDWARQAIEQDLDIGQTRDDGSFQLADGSRHLPYLDGGSGGVALILHEYQRHRDDTDVWHLLPRIRLACSTPMVYQSGLFTGRAGFIAVLARLGCDEDRDAITQHVRRLGWHALLRGGDLVFPGDQLLRLSLDLATGSAGVLLALRAAFEGATGFLPYLERG</sequence>